<proteinExistence type="predicted"/>
<organism evidence="1 2">
    <name type="scientific">Nicotiana tabacum</name>
    <name type="common">Common tobacco</name>
    <dbReference type="NCBI Taxonomy" id="4097"/>
    <lineage>
        <taxon>Eukaryota</taxon>
        <taxon>Viridiplantae</taxon>
        <taxon>Streptophyta</taxon>
        <taxon>Embryophyta</taxon>
        <taxon>Tracheophyta</taxon>
        <taxon>Spermatophyta</taxon>
        <taxon>Magnoliopsida</taxon>
        <taxon>eudicotyledons</taxon>
        <taxon>Gunneridae</taxon>
        <taxon>Pentapetalae</taxon>
        <taxon>asterids</taxon>
        <taxon>lamiids</taxon>
        <taxon>Solanales</taxon>
        <taxon>Solanaceae</taxon>
        <taxon>Nicotianoideae</taxon>
        <taxon>Nicotianeae</taxon>
        <taxon>Nicotiana</taxon>
    </lineage>
</organism>
<evidence type="ECO:0000313" key="1">
    <source>
        <dbReference type="Proteomes" id="UP000790787"/>
    </source>
</evidence>
<protein>
    <submittedName>
        <fullName evidence="2">Uncharacterized protein LOC142181025</fullName>
    </submittedName>
</protein>
<accession>A0AC58UIB9</accession>
<keyword evidence="1" id="KW-1185">Reference proteome</keyword>
<dbReference type="Proteomes" id="UP000790787">
    <property type="component" value="Chromosome 5"/>
</dbReference>
<reference evidence="1" key="1">
    <citation type="journal article" date="2014" name="Nat. Commun.">
        <title>The tobacco genome sequence and its comparison with those of tomato and potato.</title>
        <authorList>
            <person name="Sierro N."/>
            <person name="Battey J.N."/>
            <person name="Ouadi S."/>
            <person name="Bakaher N."/>
            <person name="Bovet L."/>
            <person name="Willig A."/>
            <person name="Goepfert S."/>
            <person name="Peitsch M.C."/>
            <person name="Ivanov N.V."/>
        </authorList>
    </citation>
    <scope>NUCLEOTIDE SEQUENCE [LARGE SCALE GENOMIC DNA]</scope>
</reference>
<dbReference type="RefSeq" id="XP_075109236.1">
    <property type="nucleotide sequence ID" value="XM_075253135.1"/>
</dbReference>
<sequence length="200" mass="22766">MAITDDENNHPPANESPTISAFMRIDLLGKSKLGFVDGRYPKSKFEPDLHDQWEKVNVVVLSWIMNAVRPGLLSTIVYASKAHKVLEDLKERFDKVNGSRVIHLHREIHTLIQGTMSVAYYFSKHRELWDEFDAFMPCPGCPCPESKKGLVTARGNPRPQKKIPQCDYCHCKGHTKETYYKLVGYPSDFKSKKKGDSLGV</sequence>
<evidence type="ECO:0000313" key="2">
    <source>
        <dbReference type="RefSeq" id="XP_075109236.1"/>
    </source>
</evidence>
<reference evidence="2" key="2">
    <citation type="submission" date="2025-08" db="UniProtKB">
        <authorList>
            <consortium name="RefSeq"/>
        </authorList>
    </citation>
    <scope>IDENTIFICATION</scope>
    <source>
        <tissue evidence="2">Leaf</tissue>
    </source>
</reference>
<gene>
    <name evidence="2" type="primary">LOC142181025</name>
</gene>
<name>A0AC58UIB9_TOBAC</name>